<dbReference type="InterPro" id="IPR012349">
    <property type="entry name" value="Split_barrel_FMN-bd"/>
</dbReference>
<proteinExistence type="predicted"/>
<gene>
    <name evidence="1" type="primary">ustO</name>
    <name evidence="1" type="ORF">CFIMG_007812RA00001</name>
</gene>
<dbReference type="STRING" id="1035309.A0A2C5WTZ5"/>
<dbReference type="PANTHER" id="PTHR39336:SF1">
    <property type="entry name" value="PYRIDOXAMINE PHOSPHATE OXIDASE FAMILY PROTEIN (AFU_ORTHOLOGUE AFUA_6G11440)"/>
    <property type="match status" value="1"/>
</dbReference>
<protein>
    <submittedName>
        <fullName evidence="1">Pyridoxamine 5'-phosphate oxidase family protein ustO</fullName>
    </submittedName>
</protein>
<accession>A0A2C5WTZ5</accession>
<dbReference type="OrthoDB" id="539398at2759"/>
<keyword evidence="2" id="KW-1185">Reference proteome</keyword>
<sequence length="257" mass="28321">MPQYYSEISDDLAAWAQKQPLFFTASAPLHGSHINVSPKGLNAHFRVISPTKVAYIDRTGSGCETIAHAYEPCNARLTLLFISFGRAPRILRLFCTSSVVEWDQPAFEGLVRQVADGKRSVFDGARAVVVCQIFKVQTSCGYGVPMIKPELYDGSLLLQGATSDERQAATQSLTDELSVFADRPTLDNWVAKKVASNTALQYQVDNNLRSLDGLPGLRSAQTDCLVLHLMPPHDLGEAMQSERGALNQPPYSHVWRL</sequence>
<organism evidence="1 2">
    <name type="scientific">Ceratocystis fimbriata CBS 114723</name>
    <dbReference type="NCBI Taxonomy" id="1035309"/>
    <lineage>
        <taxon>Eukaryota</taxon>
        <taxon>Fungi</taxon>
        <taxon>Dikarya</taxon>
        <taxon>Ascomycota</taxon>
        <taxon>Pezizomycotina</taxon>
        <taxon>Sordariomycetes</taxon>
        <taxon>Hypocreomycetidae</taxon>
        <taxon>Microascales</taxon>
        <taxon>Ceratocystidaceae</taxon>
        <taxon>Ceratocystis</taxon>
    </lineage>
</organism>
<evidence type="ECO:0000313" key="2">
    <source>
        <dbReference type="Proteomes" id="UP000222788"/>
    </source>
</evidence>
<dbReference type="Proteomes" id="UP000222788">
    <property type="component" value="Unassembled WGS sequence"/>
</dbReference>
<name>A0A2C5WTZ5_9PEZI</name>
<reference evidence="1 2" key="2">
    <citation type="journal article" date="2013" name="IMA Fungus">
        <title>IMA Genome-F 1: Ceratocystis fimbriata: Draft nuclear genome sequence for the plant pathogen, Ceratocystis fimbriata.</title>
        <authorList>
            <person name="Wilken P.M."/>
            <person name="Steenkamp E.T."/>
            <person name="Wingfield M.J."/>
            <person name="de Beer Z.W."/>
            <person name="Wingfield B.D."/>
        </authorList>
    </citation>
    <scope>NUCLEOTIDE SEQUENCE [LARGE SCALE GENOMIC DNA]</scope>
    <source>
        <strain evidence="1 2">CBS 114723</strain>
    </source>
</reference>
<comment type="caution">
    <text evidence="1">The sequence shown here is derived from an EMBL/GenBank/DDBJ whole genome shotgun (WGS) entry which is preliminary data.</text>
</comment>
<dbReference type="PANTHER" id="PTHR39336">
    <property type="entry name" value="PYRIDOXAMINE PHOSPHATE OXIDASE FAMILY PROTEIN (AFU_ORTHOLOGUE AFUA_6G11440)"/>
    <property type="match status" value="1"/>
</dbReference>
<reference evidence="1 2" key="1">
    <citation type="journal article" date="2013" name="Fungal Biol.">
        <title>Analysis of microsatellite markers in the genome of the plant pathogen Ceratocystis fimbriata.</title>
        <authorList>
            <person name="Simpson M.C."/>
            <person name="Wilken P.M."/>
            <person name="Coetzee M.P."/>
            <person name="Wingfield M.J."/>
            <person name="Wingfield B.D."/>
        </authorList>
    </citation>
    <scope>NUCLEOTIDE SEQUENCE [LARGE SCALE GENOMIC DNA]</scope>
    <source>
        <strain evidence="1 2">CBS 114723</strain>
    </source>
</reference>
<dbReference type="Gene3D" id="2.30.110.10">
    <property type="entry name" value="Electron Transport, Fmn-binding Protein, Chain A"/>
    <property type="match status" value="1"/>
</dbReference>
<evidence type="ECO:0000313" key="1">
    <source>
        <dbReference type="EMBL" id="PHH49366.1"/>
    </source>
</evidence>
<dbReference type="EMBL" id="APWK03000213">
    <property type="protein sequence ID" value="PHH49366.1"/>
    <property type="molecule type" value="Genomic_DNA"/>
</dbReference>
<dbReference type="AlphaFoldDB" id="A0A2C5WTZ5"/>